<evidence type="ECO:0008006" key="5">
    <source>
        <dbReference type="Google" id="ProtNLM"/>
    </source>
</evidence>
<keyword evidence="2" id="KW-0812">Transmembrane</keyword>
<feature type="compositionally biased region" description="Low complexity" evidence="1">
    <location>
        <begin position="7"/>
        <end position="16"/>
    </location>
</feature>
<proteinExistence type="predicted"/>
<evidence type="ECO:0000313" key="4">
    <source>
        <dbReference type="Proteomes" id="UP001150925"/>
    </source>
</evidence>
<feature type="transmembrane region" description="Helical" evidence="2">
    <location>
        <begin position="178"/>
        <end position="205"/>
    </location>
</feature>
<reference evidence="3" key="1">
    <citation type="submission" date="2022-07" db="EMBL/GenBank/DDBJ databases">
        <title>Phylogenomic reconstructions and comparative analyses of Kickxellomycotina fungi.</title>
        <authorList>
            <person name="Reynolds N.K."/>
            <person name="Stajich J.E."/>
            <person name="Barry K."/>
            <person name="Grigoriev I.V."/>
            <person name="Crous P."/>
            <person name="Smith M.E."/>
        </authorList>
    </citation>
    <scope>NUCLEOTIDE SEQUENCE</scope>
    <source>
        <strain evidence="3">RSA 1196</strain>
    </source>
</reference>
<keyword evidence="2" id="KW-1133">Transmembrane helix</keyword>
<keyword evidence="4" id="KW-1185">Reference proteome</keyword>
<dbReference type="EMBL" id="JANBPY010000158">
    <property type="protein sequence ID" value="KAJ1968604.1"/>
    <property type="molecule type" value="Genomic_DNA"/>
</dbReference>
<comment type="caution">
    <text evidence="3">The sequence shown here is derived from an EMBL/GenBank/DDBJ whole genome shotgun (WGS) entry which is preliminary data.</text>
</comment>
<feature type="region of interest" description="Disordered" evidence="1">
    <location>
        <begin position="105"/>
        <end position="170"/>
    </location>
</feature>
<gene>
    <name evidence="3" type="ORF">IWQ62_001144</name>
</gene>
<evidence type="ECO:0000313" key="3">
    <source>
        <dbReference type="EMBL" id="KAJ1968604.1"/>
    </source>
</evidence>
<dbReference type="AlphaFoldDB" id="A0A9W8AT98"/>
<organism evidence="3 4">
    <name type="scientific">Dispira parvispora</name>
    <dbReference type="NCBI Taxonomy" id="1520584"/>
    <lineage>
        <taxon>Eukaryota</taxon>
        <taxon>Fungi</taxon>
        <taxon>Fungi incertae sedis</taxon>
        <taxon>Zoopagomycota</taxon>
        <taxon>Kickxellomycotina</taxon>
        <taxon>Dimargaritomycetes</taxon>
        <taxon>Dimargaritales</taxon>
        <taxon>Dimargaritaceae</taxon>
        <taxon>Dispira</taxon>
    </lineage>
</organism>
<dbReference type="Proteomes" id="UP001150925">
    <property type="component" value="Unassembled WGS sequence"/>
</dbReference>
<sequence length="364" mass="39702">MGEESTPNSAAANPNAMGFDDRNRGAQTSRMSYYAMQMKRDGNTSPHAMPTASPAGRSSYYASLGQGASPQPAPPAYPSPEVSYMYPPPGMYVMPYAAYPGSPHPYGAYPNDQSQQLQQPPAEDSATESELPEGKDSRSQDRLKQEAESGADTTAGDSSDPLDESPKPKRKKQGLRRLMCFAPKVCAGVTFGVLLALFLILFFTIPRAPNISISLLEVTGGPYVTYEREKLDYGLDIRANVTVMAKSGNFYPLTINKITLEGYDADNLIKIGNGTVKNFHVRPQTNSYHNGTFSLSYHSSDQNNKILNGLYSRCTPSYPPDGPNKGKVGNINIRMLADIEIDSIKWLGIHPKIAVNTELICPDE</sequence>
<accession>A0A9W8AT98</accession>
<feature type="region of interest" description="Disordered" evidence="1">
    <location>
        <begin position="1"/>
        <end position="81"/>
    </location>
</feature>
<evidence type="ECO:0000256" key="1">
    <source>
        <dbReference type="SAM" id="MobiDB-lite"/>
    </source>
</evidence>
<keyword evidence="2" id="KW-0472">Membrane</keyword>
<name>A0A9W8AT98_9FUNG</name>
<protein>
    <recommendedName>
        <fullName evidence="5">Late embryogenesis abundant protein LEA-2 subgroup domain-containing protein</fullName>
    </recommendedName>
</protein>
<feature type="compositionally biased region" description="Basic and acidic residues" evidence="1">
    <location>
        <begin position="132"/>
        <end position="147"/>
    </location>
</feature>
<dbReference type="OrthoDB" id="5582002at2759"/>
<evidence type="ECO:0000256" key="2">
    <source>
        <dbReference type="SAM" id="Phobius"/>
    </source>
</evidence>